<evidence type="ECO:0000313" key="2">
    <source>
        <dbReference type="Proteomes" id="UP000324194"/>
    </source>
</evidence>
<reference evidence="1 2" key="1">
    <citation type="submission" date="2019-08" db="EMBL/GenBank/DDBJ databases">
        <authorList>
            <person name="Guy L."/>
        </authorList>
    </citation>
    <scope>NUCLEOTIDE SEQUENCE [LARGE SCALE GENOMIC DNA]</scope>
    <source>
        <strain evidence="1 2">SGT-108</strain>
    </source>
</reference>
<evidence type="ECO:0000313" key="1">
    <source>
        <dbReference type="EMBL" id="VVC75740.1"/>
    </source>
</evidence>
<dbReference type="KEGG" id="asip:AQUSIP_10340"/>
<name>A0A5E4PFH9_9COXI</name>
<gene>
    <name evidence="1" type="ORF">AQUSIP_10340</name>
</gene>
<organism evidence="1 2">
    <name type="scientific">Aquicella siphonis</name>
    <dbReference type="NCBI Taxonomy" id="254247"/>
    <lineage>
        <taxon>Bacteria</taxon>
        <taxon>Pseudomonadati</taxon>
        <taxon>Pseudomonadota</taxon>
        <taxon>Gammaproteobacteria</taxon>
        <taxon>Legionellales</taxon>
        <taxon>Coxiellaceae</taxon>
        <taxon>Aquicella</taxon>
    </lineage>
</organism>
<dbReference type="AlphaFoldDB" id="A0A5E4PFH9"/>
<dbReference type="EMBL" id="LR699119">
    <property type="protein sequence ID" value="VVC75740.1"/>
    <property type="molecule type" value="Genomic_DNA"/>
</dbReference>
<sequence>MHSHHHQQTTDQPEVTLWKSILSAVPVVGAFVNPAHHTKAEALDQALSDTASLSGQTLAMYTFPAQLTKKFPHVSNDMQTQMQVQMGTEMALRMWIGDVLGRGAYSIASKPVKMLIKSMDSDSFSKEKWNRLALELGQLLPLIGPYLGKQTWKESLTQGTVQNIEYIAMLTGGTIMMMLSPAGMETDPLSVTVSTSLMIAGMTATMLAETLLHIAISKSAAYLPSLTFWKRSDERKPLLTEEADQTLSIQIV</sequence>
<keyword evidence="2" id="KW-1185">Reference proteome</keyword>
<protein>
    <submittedName>
        <fullName evidence="1">Uncharacterized protein</fullName>
    </submittedName>
</protein>
<proteinExistence type="predicted"/>
<accession>A0A5E4PFH9</accession>
<dbReference type="Proteomes" id="UP000324194">
    <property type="component" value="Chromosome 1"/>
</dbReference>
<dbReference type="RefSeq" id="WP_148339020.1">
    <property type="nucleotide sequence ID" value="NZ_LR699119.1"/>
</dbReference>